<evidence type="ECO:0000256" key="8">
    <source>
        <dbReference type="ARBA" id="ARBA00023163"/>
    </source>
</evidence>
<dbReference type="SMART" id="SM00342">
    <property type="entry name" value="HTH_ARAC"/>
    <property type="match status" value="1"/>
</dbReference>
<evidence type="ECO:0000313" key="15">
    <source>
        <dbReference type="Proteomes" id="UP000628736"/>
    </source>
</evidence>
<dbReference type="Proteomes" id="UP000628736">
    <property type="component" value="Unassembled WGS sequence"/>
</dbReference>
<dbReference type="SUPFAM" id="SSF46689">
    <property type="entry name" value="Homeodomain-like"/>
    <property type="match status" value="2"/>
</dbReference>
<dbReference type="AlphaFoldDB" id="A0A8J6J194"/>
<keyword evidence="5" id="KW-0902">Two-component regulatory system</keyword>
<dbReference type="GO" id="GO:0043565">
    <property type="term" value="F:sequence-specific DNA binding"/>
    <property type="evidence" value="ECO:0007669"/>
    <property type="project" value="InterPro"/>
</dbReference>
<feature type="domain" description="HTH araC/xylS-type" evidence="12">
    <location>
        <begin position="432"/>
        <end position="531"/>
    </location>
</feature>
<proteinExistence type="predicted"/>
<dbReference type="InterPro" id="IPR041522">
    <property type="entry name" value="CdaR_GGDEF"/>
</dbReference>
<dbReference type="InterPro" id="IPR051552">
    <property type="entry name" value="HptR"/>
</dbReference>
<organism evidence="14 15">
    <name type="scientific">Flintibacter hominis</name>
    <dbReference type="NCBI Taxonomy" id="2763048"/>
    <lineage>
        <taxon>Bacteria</taxon>
        <taxon>Bacillati</taxon>
        <taxon>Bacillota</taxon>
        <taxon>Clostridia</taxon>
        <taxon>Eubacteriales</taxon>
        <taxon>Flintibacter</taxon>
    </lineage>
</organism>
<dbReference type="InterPro" id="IPR001789">
    <property type="entry name" value="Sig_transdc_resp-reg_receiver"/>
</dbReference>
<comment type="caution">
    <text evidence="14">The sequence shown here is derived from an EMBL/GenBank/DDBJ whole genome shotgun (WGS) entry which is preliminary data.</text>
</comment>
<dbReference type="GO" id="GO:0003700">
    <property type="term" value="F:DNA-binding transcription factor activity"/>
    <property type="evidence" value="ECO:0007669"/>
    <property type="project" value="InterPro"/>
</dbReference>
<dbReference type="SUPFAM" id="SSF52172">
    <property type="entry name" value="CheY-like"/>
    <property type="match status" value="1"/>
</dbReference>
<comment type="function">
    <text evidence="9">May play the central regulatory role in sporulation. It may be an element of the effector pathway responsible for the activation of sporulation genes in response to nutritional stress. Spo0A may act in concert with spo0H (a sigma factor) to control the expression of some genes that are critical to the sporulation process.</text>
</comment>
<dbReference type="InterPro" id="IPR020449">
    <property type="entry name" value="Tscrpt_reg_AraC-type_HTH"/>
</dbReference>
<keyword evidence="11" id="KW-0175">Coiled coil</keyword>
<dbReference type="Gene3D" id="3.40.50.2300">
    <property type="match status" value="1"/>
</dbReference>
<dbReference type="PROSITE" id="PS01124">
    <property type="entry name" value="HTH_ARAC_FAMILY_2"/>
    <property type="match status" value="1"/>
</dbReference>
<evidence type="ECO:0000256" key="10">
    <source>
        <dbReference type="PROSITE-ProRule" id="PRU00169"/>
    </source>
</evidence>
<dbReference type="PROSITE" id="PS50110">
    <property type="entry name" value="RESPONSE_REGULATORY"/>
    <property type="match status" value="1"/>
</dbReference>
<evidence type="ECO:0000256" key="9">
    <source>
        <dbReference type="ARBA" id="ARBA00024867"/>
    </source>
</evidence>
<dbReference type="SMART" id="SM00448">
    <property type="entry name" value="REC"/>
    <property type="match status" value="1"/>
</dbReference>
<gene>
    <name evidence="14" type="ORF">H8S11_05235</name>
</gene>
<evidence type="ECO:0000256" key="6">
    <source>
        <dbReference type="ARBA" id="ARBA00023015"/>
    </source>
</evidence>
<keyword evidence="7" id="KW-0238">DNA-binding</keyword>
<dbReference type="Gene3D" id="1.10.10.60">
    <property type="entry name" value="Homeodomain-like"/>
    <property type="match status" value="2"/>
</dbReference>
<evidence type="ECO:0000256" key="7">
    <source>
        <dbReference type="ARBA" id="ARBA00023125"/>
    </source>
</evidence>
<dbReference type="InterPro" id="IPR018060">
    <property type="entry name" value="HTH_AraC"/>
</dbReference>
<sequence>MEPYRVLLADDEEEIRAGISRKIDWSSLGFALVGEAENGQEALELAEQLRPDVVLTDIKMPFMDGLELCRRLKQSLPAAKLVVFSGFDDFEYARQAIGMDVSEYILKPINAPELMDVLNKLKDQLDRQRLERRDMETLRRRYEESLPVLREMFYARLLDGQIRADLIQERAGRYEIELPQGTWAAALVQVDCLNEAGKPERDELLLLSVRAFLEEHFALEGCTIRAILYNDTVALLAHMGDQGIYPLIEELGRLCALAYSYLGMSLTVGVGLPCDGPEELHSSAEGARSALDYRVLKGSVQVIYIGDMEPDHTVRLAFEEEDQRQLAAAIKLGSQEEVERTIRTLMDRVREAGLSLPQCHLFFLETMTCLIKLARGGGVELERVFGSGFTGAISITDFSSLDELERWLVKGGLKLRELLGQQRTDSTWKTVERAKDFIARNYGDGDLSVETLCSYLHLSPTYFSTLFKREVGMSFIAYLTEVRMERAAQLLQETEEKTYLIAEQTGYTDPNYFSYVFKRRFGVSPSKFRAGQTG</sequence>
<dbReference type="GO" id="GO:0005737">
    <property type="term" value="C:cytoplasm"/>
    <property type="evidence" value="ECO:0007669"/>
    <property type="project" value="UniProtKB-SubCell"/>
</dbReference>
<dbReference type="RefSeq" id="WP_186852456.1">
    <property type="nucleotide sequence ID" value="NZ_JACOPO010000003.1"/>
</dbReference>
<dbReference type="PANTHER" id="PTHR42713">
    <property type="entry name" value="HISTIDINE KINASE-RELATED"/>
    <property type="match status" value="1"/>
</dbReference>
<dbReference type="GO" id="GO:0000160">
    <property type="term" value="P:phosphorelay signal transduction system"/>
    <property type="evidence" value="ECO:0007669"/>
    <property type="project" value="UniProtKB-KW"/>
</dbReference>
<dbReference type="CDD" id="cd17536">
    <property type="entry name" value="REC_YesN-like"/>
    <property type="match status" value="1"/>
</dbReference>
<evidence type="ECO:0000256" key="1">
    <source>
        <dbReference type="ARBA" id="ARBA00004496"/>
    </source>
</evidence>
<dbReference type="InterPro" id="IPR009057">
    <property type="entry name" value="Homeodomain-like_sf"/>
</dbReference>
<dbReference type="PANTHER" id="PTHR42713:SF3">
    <property type="entry name" value="TRANSCRIPTIONAL REGULATORY PROTEIN HPTR"/>
    <property type="match status" value="1"/>
</dbReference>
<keyword evidence="4 10" id="KW-0597">Phosphoprotein</keyword>
<evidence type="ECO:0000256" key="5">
    <source>
        <dbReference type="ARBA" id="ARBA00023012"/>
    </source>
</evidence>
<dbReference type="Pfam" id="PF00072">
    <property type="entry name" value="Response_reg"/>
    <property type="match status" value="1"/>
</dbReference>
<dbReference type="PRINTS" id="PR00032">
    <property type="entry name" value="HTHARAC"/>
</dbReference>
<accession>A0A8J6J194</accession>
<keyword evidence="15" id="KW-1185">Reference proteome</keyword>
<name>A0A8J6J194_9FIRM</name>
<evidence type="ECO:0000259" key="12">
    <source>
        <dbReference type="PROSITE" id="PS01124"/>
    </source>
</evidence>
<dbReference type="EMBL" id="JACOPO010000003">
    <property type="protein sequence ID" value="MBC5722209.1"/>
    <property type="molecule type" value="Genomic_DNA"/>
</dbReference>
<evidence type="ECO:0000256" key="2">
    <source>
        <dbReference type="ARBA" id="ARBA00018672"/>
    </source>
</evidence>
<evidence type="ECO:0000256" key="3">
    <source>
        <dbReference type="ARBA" id="ARBA00022490"/>
    </source>
</evidence>
<evidence type="ECO:0000259" key="13">
    <source>
        <dbReference type="PROSITE" id="PS50110"/>
    </source>
</evidence>
<keyword evidence="3" id="KW-0963">Cytoplasm</keyword>
<protein>
    <recommendedName>
        <fullName evidence="2">Stage 0 sporulation protein A homolog</fullName>
    </recommendedName>
</protein>
<feature type="coiled-coil region" evidence="11">
    <location>
        <begin position="111"/>
        <end position="145"/>
    </location>
</feature>
<reference evidence="14" key="1">
    <citation type="submission" date="2020-08" db="EMBL/GenBank/DDBJ databases">
        <title>Genome public.</title>
        <authorList>
            <person name="Liu C."/>
            <person name="Sun Q."/>
        </authorList>
    </citation>
    <scope>NUCLEOTIDE SEQUENCE</scope>
    <source>
        <strain evidence="14">NSJ-23</strain>
    </source>
</reference>
<dbReference type="Pfam" id="PF12833">
    <property type="entry name" value="HTH_18"/>
    <property type="match status" value="1"/>
</dbReference>
<evidence type="ECO:0000313" key="14">
    <source>
        <dbReference type="EMBL" id="MBC5722209.1"/>
    </source>
</evidence>
<keyword evidence="8" id="KW-0804">Transcription</keyword>
<dbReference type="Pfam" id="PF17853">
    <property type="entry name" value="GGDEF_2"/>
    <property type="match status" value="1"/>
</dbReference>
<evidence type="ECO:0000256" key="11">
    <source>
        <dbReference type="SAM" id="Coils"/>
    </source>
</evidence>
<comment type="subcellular location">
    <subcellularLocation>
        <location evidence="1">Cytoplasm</location>
    </subcellularLocation>
</comment>
<feature type="domain" description="Response regulatory" evidence="13">
    <location>
        <begin position="5"/>
        <end position="122"/>
    </location>
</feature>
<keyword evidence="6" id="KW-0805">Transcription regulation</keyword>
<feature type="modified residue" description="4-aspartylphosphate" evidence="10">
    <location>
        <position position="57"/>
    </location>
</feature>
<dbReference type="InterPro" id="IPR011006">
    <property type="entry name" value="CheY-like_superfamily"/>
</dbReference>
<evidence type="ECO:0000256" key="4">
    <source>
        <dbReference type="ARBA" id="ARBA00022553"/>
    </source>
</evidence>